<feature type="compositionally biased region" description="Basic and acidic residues" evidence="5">
    <location>
        <begin position="115"/>
        <end position="124"/>
    </location>
</feature>
<feature type="region of interest" description="Disordered" evidence="5">
    <location>
        <begin position="1"/>
        <end position="124"/>
    </location>
</feature>
<evidence type="ECO:0000256" key="2">
    <source>
        <dbReference type="ARBA" id="ARBA00010979"/>
    </source>
</evidence>
<dbReference type="AlphaFoldDB" id="A0A7R9BIU5"/>
<name>A0A7R9BIU5_9CRUS</name>
<dbReference type="PANTHER" id="PTHR13237">
    <property type="entry name" value="SOMETHING ABOUT SILENCING PROTEIN 10-RELATED"/>
    <property type="match status" value="1"/>
</dbReference>
<proteinExistence type="inferred from homology"/>
<keyword evidence="8" id="KW-1185">Reference proteome</keyword>
<feature type="region of interest" description="Disordered" evidence="5">
    <location>
        <begin position="355"/>
        <end position="374"/>
    </location>
</feature>
<feature type="compositionally biased region" description="Acidic residues" evidence="5">
    <location>
        <begin position="102"/>
        <end position="114"/>
    </location>
</feature>
<evidence type="ECO:0000313" key="8">
    <source>
        <dbReference type="Proteomes" id="UP000678499"/>
    </source>
</evidence>
<organism evidence="7">
    <name type="scientific">Notodromas monacha</name>
    <dbReference type="NCBI Taxonomy" id="399045"/>
    <lineage>
        <taxon>Eukaryota</taxon>
        <taxon>Metazoa</taxon>
        <taxon>Ecdysozoa</taxon>
        <taxon>Arthropoda</taxon>
        <taxon>Crustacea</taxon>
        <taxon>Oligostraca</taxon>
        <taxon>Ostracoda</taxon>
        <taxon>Podocopa</taxon>
        <taxon>Podocopida</taxon>
        <taxon>Cypridocopina</taxon>
        <taxon>Cypridoidea</taxon>
        <taxon>Cyprididae</taxon>
        <taxon>Notodromas</taxon>
    </lineage>
</organism>
<accession>A0A7R9BIU5</accession>
<feature type="domain" description="Sas10 C-terminal" evidence="6">
    <location>
        <begin position="383"/>
        <end position="455"/>
    </location>
</feature>
<evidence type="ECO:0000259" key="6">
    <source>
        <dbReference type="Pfam" id="PF09368"/>
    </source>
</evidence>
<dbReference type="Pfam" id="PF09368">
    <property type="entry name" value="Sas10"/>
    <property type="match status" value="1"/>
</dbReference>
<dbReference type="EMBL" id="CAJPEX010000400">
    <property type="protein sequence ID" value="CAG0915497.1"/>
    <property type="molecule type" value="Genomic_DNA"/>
</dbReference>
<feature type="compositionally biased region" description="Basic and acidic residues" evidence="5">
    <location>
        <begin position="88"/>
        <end position="101"/>
    </location>
</feature>
<feature type="compositionally biased region" description="Acidic residues" evidence="5">
    <location>
        <begin position="74"/>
        <end position="86"/>
    </location>
</feature>
<feature type="compositionally biased region" description="Acidic residues" evidence="5">
    <location>
        <begin position="17"/>
        <end position="27"/>
    </location>
</feature>
<gene>
    <name evidence="7" type="ORF">NMOB1V02_LOCUS3143</name>
</gene>
<sequence>MKGKKGRKGAAKPAIVESDEDDDDDVPDPTREDFVYDAVDLHSASKSKTVERSDEEEESDDAGDRVVGFKDLGFEDTESEDDEFYEEQLARVKRDLAKDENASDIESVEDDEEEDGRRGTDAWGRRMTDFRGADVVDPTNEALLQMEEEEAAALRSRIAKDFDEADFDIGQLLPSETSSQKKTKKKKKQQQQQQVEGDEELSIKEPRVERDLSTLSRAQKLELVKQESPELIHLLQDFQAKLKELKTKLEPALKNLEISSKKSGVFADYVRLKFDLTSWYCVNMSFYMALKSNRTPVTNHPIIKRLLGIRKLLKELEPADEKFDSAVEMLSQQKSLPEIVEAATAGKLVQASLNEDMEEEEEQVGGEEEETDTRVNPWEVEDGEKRAITYQIAKNKGLTPHKKKELRNPRVKHRMKYRKAKIRRKGQVREVRNEVSRYGGEMSGIRAGVVKSVKFK</sequence>
<dbReference type="PANTHER" id="PTHR13237:SF8">
    <property type="entry name" value="SOMETHING ABOUT SILENCING PROTEIN 10"/>
    <property type="match status" value="1"/>
</dbReference>
<dbReference type="InterPro" id="IPR018972">
    <property type="entry name" value="Sas10_C_dom"/>
</dbReference>
<dbReference type="Pfam" id="PF04000">
    <property type="entry name" value="Sas10_Utp3"/>
    <property type="match status" value="1"/>
</dbReference>
<dbReference type="OrthoDB" id="1924577at2759"/>
<feature type="compositionally biased region" description="Basic residues" evidence="5">
    <location>
        <begin position="1"/>
        <end position="10"/>
    </location>
</feature>
<evidence type="ECO:0000256" key="5">
    <source>
        <dbReference type="SAM" id="MobiDB-lite"/>
    </source>
</evidence>
<dbReference type="InterPro" id="IPR007146">
    <property type="entry name" value="Sas10/Utp3/C1D"/>
</dbReference>
<evidence type="ECO:0000256" key="4">
    <source>
        <dbReference type="ARBA" id="ARBA00023242"/>
    </source>
</evidence>
<reference evidence="7" key="1">
    <citation type="submission" date="2020-11" db="EMBL/GenBank/DDBJ databases">
        <authorList>
            <person name="Tran Van P."/>
        </authorList>
    </citation>
    <scope>NUCLEOTIDE SEQUENCE</scope>
</reference>
<evidence type="ECO:0000313" key="7">
    <source>
        <dbReference type="EMBL" id="CAD7275345.1"/>
    </source>
</evidence>
<dbReference type="GO" id="GO:0000462">
    <property type="term" value="P:maturation of SSU-rRNA from tricistronic rRNA transcript (SSU-rRNA, 5.8S rRNA, LSU-rRNA)"/>
    <property type="evidence" value="ECO:0007669"/>
    <property type="project" value="TreeGrafter"/>
</dbReference>
<keyword evidence="3" id="KW-0597">Phosphoprotein</keyword>
<dbReference type="GO" id="GO:0032040">
    <property type="term" value="C:small-subunit processome"/>
    <property type="evidence" value="ECO:0007669"/>
    <property type="project" value="TreeGrafter"/>
</dbReference>
<protein>
    <recommendedName>
        <fullName evidence="6">Sas10 C-terminal domain-containing protein</fullName>
    </recommendedName>
</protein>
<dbReference type="EMBL" id="OA882437">
    <property type="protein sequence ID" value="CAD7275345.1"/>
    <property type="molecule type" value="Genomic_DNA"/>
</dbReference>
<evidence type="ECO:0000256" key="1">
    <source>
        <dbReference type="ARBA" id="ARBA00004123"/>
    </source>
</evidence>
<comment type="subcellular location">
    <subcellularLocation>
        <location evidence="1">Nucleus</location>
    </subcellularLocation>
</comment>
<dbReference type="Proteomes" id="UP000678499">
    <property type="component" value="Unassembled WGS sequence"/>
</dbReference>
<keyword evidence="4" id="KW-0539">Nucleus</keyword>
<evidence type="ECO:0000256" key="3">
    <source>
        <dbReference type="ARBA" id="ARBA00022553"/>
    </source>
</evidence>
<feature type="compositionally biased region" description="Acidic residues" evidence="5">
    <location>
        <begin position="355"/>
        <end position="371"/>
    </location>
</feature>
<comment type="similarity">
    <text evidence="2">Belongs to the SAS10 family.</text>
</comment>
<feature type="region of interest" description="Disordered" evidence="5">
    <location>
        <begin position="173"/>
        <end position="204"/>
    </location>
</feature>